<accession>A0A421CXZ2</accession>
<dbReference type="AlphaFoldDB" id="A0A421CXZ2"/>
<organism evidence="3 4">
    <name type="scientific">Aspergillus turcosus</name>
    <dbReference type="NCBI Taxonomy" id="1245748"/>
    <lineage>
        <taxon>Eukaryota</taxon>
        <taxon>Fungi</taxon>
        <taxon>Dikarya</taxon>
        <taxon>Ascomycota</taxon>
        <taxon>Pezizomycotina</taxon>
        <taxon>Eurotiomycetes</taxon>
        <taxon>Eurotiomycetidae</taxon>
        <taxon>Eurotiales</taxon>
        <taxon>Aspergillaceae</taxon>
        <taxon>Aspergillus</taxon>
        <taxon>Aspergillus subgen. Fumigati</taxon>
    </lineage>
</organism>
<name>A0A421CXZ2_9EURO</name>
<dbReference type="OrthoDB" id="3886018at2759"/>
<comment type="caution">
    <text evidence="3">The sequence shown here is derived from an EMBL/GenBank/DDBJ whole genome shotgun (WGS) entry which is preliminary data.</text>
</comment>
<feature type="chain" id="PRO_5019365135" evidence="2">
    <location>
        <begin position="25"/>
        <end position="365"/>
    </location>
</feature>
<reference evidence="3 4" key="1">
    <citation type="submission" date="2018-08" db="EMBL/GenBank/DDBJ databases">
        <title>Draft genome sequences of two Aspergillus turcosus clinical strains isolated from bronchoalveolar lavage fluid: one azole-susceptible and the other azole-resistant.</title>
        <authorList>
            <person name="Parent-Michaud M."/>
            <person name="Dufresne P.J."/>
            <person name="Fournier E."/>
            <person name="Martineau C."/>
            <person name="Moreira S."/>
            <person name="Perkins V."/>
            <person name="De Repentigny L."/>
            <person name="Dufresne S.F."/>
        </authorList>
    </citation>
    <scope>NUCLEOTIDE SEQUENCE [LARGE SCALE GENOMIC DNA]</scope>
    <source>
        <strain evidence="3">HMR AF 1038</strain>
    </source>
</reference>
<evidence type="ECO:0000256" key="2">
    <source>
        <dbReference type="SAM" id="SignalP"/>
    </source>
</evidence>
<proteinExistence type="predicted"/>
<evidence type="ECO:0000313" key="3">
    <source>
        <dbReference type="EMBL" id="RLL94783.1"/>
    </source>
</evidence>
<keyword evidence="2" id="KW-0732">Signal</keyword>
<gene>
    <name evidence="3" type="ORF">CFD26_104602</name>
</gene>
<evidence type="ECO:0000256" key="1">
    <source>
        <dbReference type="SAM" id="MobiDB-lite"/>
    </source>
</evidence>
<sequence>MVRFINRTLSVLLLVLCVFGSCWIHPRDTSVTSTLIPWSEGRKSEGALQVLHERQTSNNCADYLGDENVPECEALCAPSSFSCSSSSLDKRYVQFWPSRKSDNLNETAILPRVLSAPVKREFTTISQQDVATYIPNQFNGNYDDYFGVPTALVETIDDEETDNTVVMQIEFGNEPFQVGSAGLHGCTMVTIVSDRAVYMGHFWEVPSWSSTTTEFNERVLNFFSGGGQFGIGPTLNPALFTADDNTRVYIMTPRRTGGKYTTSNYIKKVPVLISTIKTALGNQNVPVAVWKYVRLNWDNPNDAAQINRNQRGIALFQFDPDASGTGTRGWRLFYEEMQFSSTDPPPGPASENGVPPLPPLSNNAE</sequence>
<dbReference type="EMBL" id="NIDN02000185">
    <property type="protein sequence ID" value="RLL94783.1"/>
    <property type="molecule type" value="Genomic_DNA"/>
</dbReference>
<keyword evidence="4" id="KW-1185">Reference proteome</keyword>
<dbReference type="Proteomes" id="UP000215289">
    <property type="component" value="Unassembled WGS sequence"/>
</dbReference>
<feature type="signal peptide" evidence="2">
    <location>
        <begin position="1"/>
        <end position="24"/>
    </location>
</feature>
<dbReference type="PROSITE" id="PS51257">
    <property type="entry name" value="PROKAR_LIPOPROTEIN"/>
    <property type="match status" value="1"/>
</dbReference>
<protein>
    <submittedName>
        <fullName evidence="3">Uncharacterized protein</fullName>
    </submittedName>
</protein>
<feature type="region of interest" description="Disordered" evidence="1">
    <location>
        <begin position="338"/>
        <end position="365"/>
    </location>
</feature>
<evidence type="ECO:0000313" key="4">
    <source>
        <dbReference type="Proteomes" id="UP000215289"/>
    </source>
</evidence>